<reference evidence="1 2" key="1">
    <citation type="submission" date="2019-11" db="EMBL/GenBank/DDBJ databases">
        <title>Comparative genomics of hydrocarbon-degrading Desulfosarcina strains.</title>
        <authorList>
            <person name="Watanabe M."/>
            <person name="Kojima H."/>
            <person name="Fukui M."/>
        </authorList>
    </citation>
    <scope>NUCLEOTIDE SEQUENCE [LARGE SCALE GENOMIC DNA]</scope>
    <source>
        <strain evidence="1 2">28bB2T</strain>
    </source>
</reference>
<name>A0A5K7ZI59_9BACT</name>
<accession>A0A5K7ZI59</accession>
<dbReference type="AlphaFoldDB" id="A0A5K7ZI59"/>
<dbReference type="EMBL" id="AP021876">
    <property type="protein sequence ID" value="BBO81888.1"/>
    <property type="molecule type" value="Genomic_DNA"/>
</dbReference>
<dbReference type="RefSeq" id="WP_155322471.1">
    <property type="nucleotide sequence ID" value="NZ_AP021876.1"/>
</dbReference>
<organism evidence="1 2">
    <name type="scientific">Desulfosarcina ovata subsp. sediminis</name>
    <dbReference type="NCBI Taxonomy" id="885957"/>
    <lineage>
        <taxon>Bacteria</taxon>
        <taxon>Pseudomonadati</taxon>
        <taxon>Thermodesulfobacteriota</taxon>
        <taxon>Desulfobacteria</taxon>
        <taxon>Desulfobacterales</taxon>
        <taxon>Desulfosarcinaceae</taxon>
        <taxon>Desulfosarcina</taxon>
    </lineage>
</organism>
<dbReference type="Proteomes" id="UP000425960">
    <property type="component" value="Chromosome"/>
</dbReference>
<sequence>MKQAGASEDSNLLKLAKALTEALNQSAEGRAALSKYNLSIANSEVGVIGDHAHIEGGIHFNRK</sequence>
<proteinExistence type="predicted"/>
<evidence type="ECO:0000313" key="1">
    <source>
        <dbReference type="EMBL" id="BBO81888.1"/>
    </source>
</evidence>
<gene>
    <name evidence="1" type="ORF">DSCO28_24540</name>
</gene>
<dbReference type="KEGG" id="dov:DSCO28_24540"/>
<protein>
    <submittedName>
        <fullName evidence="1">Uncharacterized protein</fullName>
    </submittedName>
</protein>
<evidence type="ECO:0000313" key="2">
    <source>
        <dbReference type="Proteomes" id="UP000425960"/>
    </source>
</evidence>